<dbReference type="FunFam" id="1.10.510.10:FF:000571">
    <property type="entry name" value="Maternal embryonic leucine zipper kinase"/>
    <property type="match status" value="1"/>
</dbReference>
<feature type="region of interest" description="Disordered" evidence="8">
    <location>
        <begin position="1"/>
        <end position="30"/>
    </location>
</feature>
<keyword evidence="4 10" id="KW-0418">Kinase</keyword>
<evidence type="ECO:0000313" key="10">
    <source>
        <dbReference type="EMBL" id="KNG87999.1"/>
    </source>
</evidence>
<dbReference type="GO" id="GO:0007165">
    <property type="term" value="P:signal transduction"/>
    <property type="evidence" value="ECO:0007669"/>
    <property type="project" value="TreeGrafter"/>
</dbReference>
<proteinExistence type="inferred from homology"/>
<evidence type="ECO:0000313" key="11">
    <source>
        <dbReference type="Proteomes" id="UP000037505"/>
    </source>
</evidence>
<feature type="domain" description="Protein kinase" evidence="9">
    <location>
        <begin position="43"/>
        <end position="334"/>
    </location>
</feature>
<dbReference type="PANTHER" id="PTHR43895">
    <property type="entry name" value="CALCIUM/CALMODULIN-DEPENDENT PROTEIN KINASE KINASE-RELATED"/>
    <property type="match status" value="1"/>
</dbReference>
<dbReference type="SMART" id="SM00220">
    <property type="entry name" value="S_TKc"/>
    <property type="match status" value="1"/>
</dbReference>
<dbReference type="Proteomes" id="UP000037505">
    <property type="component" value="Unassembled WGS sequence"/>
</dbReference>
<evidence type="ECO:0000256" key="7">
    <source>
        <dbReference type="RuleBase" id="RU000304"/>
    </source>
</evidence>
<dbReference type="RefSeq" id="XP_015408922.1">
    <property type="nucleotide sequence ID" value="XM_015549822.1"/>
</dbReference>
<dbReference type="OrthoDB" id="4062651at2759"/>
<dbReference type="SUPFAM" id="SSF56112">
    <property type="entry name" value="Protein kinase-like (PK-like)"/>
    <property type="match status" value="1"/>
</dbReference>
<keyword evidence="11" id="KW-1185">Reference proteome</keyword>
<evidence type="ECO:0000256" key="3">
    <source>
        <dbReference type="ARBA" id="ARBA00022741"/>
    </source>
</evidence>
<dbReference type="PROSITE" id="PS50011">
    <property type="entry name" value="PROTEIN_KINASE_DOM"/>
    <property type="match status" value="1"/>
</dbReference>
<dbReference type="InterPro" id="IPR017441">
    <property type="entry name" value="Protein_kinase_ATP_BS"/>
</dbReference>
<dbReference type="AlphaFoldDB" id="A0A0L1J8D5"/>
<dbReference type="GO" id="GO:0004674">
    <property type="term" value="F:protein serine/threonine kinase activity"/>
    <property type="evidence" value="ECO:0007669"/>
    <property type="project" value="UniProtKB-KW"/>
</dbReference>
<keyword evidence="5 6" id="KW-0067">ATP-binding</keyword>
<feature type="compositionally biased region" description="Basic and acidic residues" evidence="8">
    <location>
        <begin position="1"/>
        <end position="14"/>
    </location>
</feature>
<evidence type="ECO:0000256" key="2">
    <source>
        <dbReference type="ARBA" id="ARBA00022679"/>
    </source>
</evidence>
<evidence type="ECO:0000256" key="4">
    <source>
        <dbReference type="ARBA" id="ARBA00022777"/>
    </source>
</evidence>
<sequence length="375" mass="42964">MAHLNIQDKVEKRRCSSSSTKTRSPSPEKTETCMIQKLHKEFEVTNDTVGEGSFAKVKIVHRKEQGTRVQYAAKFLDKEEGEPILFYRDRARKEFNIARGLHHPNIVEVVSLCKYKRRLAFVMEYCPHGDLCDLINKKTLRHGDKKCLFKQMLRGVAYMHSHGIAHHDIKPENMVLADDSSLKLIDFGLSEVFADFLPPNSQGERELGPVRSFPARLRGTYSYLSPEILECSDYYDARALDVWSCAITAFVLFAGRLPWDLANDEDDDYMAFQGSWQYLLEENPEVPVTADNFPLAPFAALFREKELATLLLRMLHPFPERRMTVFEALEDPWVRAIECCSPESSLLSTVRGVNTGNCGIRRMHDHRPPKDKLAP</sequence>
<dbReference type="PROSITE" id="PS00107">
    <property type="entry name" value="PROTEIN_KINASE_ATP"/>
    <property type="match status" value="1"/>
</dbReference>
<organism evidence="10 11">
    <name type="scientific">Aspergillus nomiae NRRL (strain ATCC 15546 / NRRL 13137 / CBS 260.88 / M93)</name>
    <dbReference type="NCBI Taxonomy" id="1509407"/>
    <lineage>
        <taxon>Eukaryota</taxon>
        <taxon>Fungi</taxon>
        <taxon>Dikarya</taxon>
        <taxon>Ascomycota</taxon>
        <taxon>Pezizomycotina</taxon>
        <taxon>Eurotiomycetes</taxon>
        <taxon>Eurotiomycetidae</taxon>
        <taxon>Eurotiales</taxon>
        <taxon>Aspergillaceae</taxon>
        <taxon>Aspergillus</taxon>
        <taxon>Aspergillus subgen. Circumdati</taxon>
    </lineage>
</organism>
<evidence type="ECO:0000259" key="9">
    <source>
        <dbReference type="PROSITE" id="PS50011"/>
    </source>
</evidence>
<keyword evidence="1 7" id="KW-0723">Serine/threonine-protein kinase</keyword>
<protein>
    <submittedName>
        <fullName evidence="10">Putative serine/threonine protein kinase</fullName>
    </submittedName>
</protein>
<dbReference type="PROSITE" id="PS00108">
    <property type="entry name" value="PROTEIN_KINASE_ST"/>
    <property type="match status" value="1"/>
</dbReference>
<name>A0A0L1J8D5_ASPN3</name>
<evidence type="ECO:0000256" key="6">
    <source>
        <dbReference type="PROSITE-ProRule" id="PRU10141"/>
    </source>
</evidence>
<keyword evidence="3 6" id="KW-0547">Nucleotide-binding</keyword>
<evidence type="ECO:0000256" key="1">
    <source>
        <dbReference type="ARBA" id="ARBA00022527"/>
    </source>
</evidence>
<comment type="similarity">
    <text evidence="7">Belongs to the protein kinase superfamily.</text>
</comment>
<feature type="compositionally biased region" description="Low complexity" evidence="8">
    <location>
        <begin position="16"/>
        <end position="25"/>
    </location>
</feature>
<reference evidence="10 11" key="1">
    <citation type="submission" date="2014-06" db="EMBL/GenBank/DDBJ databases">
        <title>The Genome of the Aflatoxigenic Filamentous Fungus Aspergillus nomius.</title>
        <authorList>
            <person name="Moore M.G."/>
            <person name="Shannon B.M."/>
            <person name="Brian M.M."/>
        </authorList>
    </citation>
    <scope>NUCLEOTIDE SEQUENCE [LARGE SCALE GENOMIC DNA]</scope>
    <source>
        <strain evidence="10 11">NRRL 13137</strain>
    </source>
</reference>
<evidence type="ECO:0000256" key="5">
    <source>
        <dbReference type="ARBA" id="ARBA00022840"/>
    </source>
</evidence>
<dbReference type="InterPro" id="IPR008271">
    <property type="entry name" value="Ser/Thr_kinase_AS"/>
</dbReference>
<comment type="caution">
    <text evidence="10">The sequence shown here is derived from an EMBL/GenBank/DDBJ whole genome shotgun (WGS) entry which is preliminary data.</text>
</comment>
<evidence type="ECO:0000256" key="8">
    <source>
        <dbReference type="SAM" id="MobiDB-lite"/>
    </source>
</evidence>
<gene>
    <name evidence="10" type="ORF">ANOM_004565</name>
</gene>
<dbReference type="STRING" id="1509407.A0A0L1J8D5"/>
<dbReference type="Gene3D" id="1.10.510.10">
    <property type="entry name" value="Transferase(Phosphotransferase) domain 1"/>
    <property type="match status" value="1"/>
</dbReference>
<keyword evidence="2" id="KW-0808">Transferase</keyword>
<dbReference type="InterPro" id="IPR011009">
    <property type="entry name" value="Kinase-like_dom_sf"/>
</dbReference>
<feature type="binding site" evidence="6">
    <location>
        <position position="74"/>
    </location>
    <ligand>
        <name>ATP</name>
        <dbReference type="ChEBI" id="CHEBI:30616"/>
    </ligand>
</feature>
<dbReference type="GeneID" id="26806369"/>
<dbReference type="EMBL" id="JNOM01000064">
    <property type="protein sequence ID" value="KNG87999.1"/>
    <property type="molecule type" value="Genomic_DNA"/>
</dbReference>
<accession>A0A0L1J8D5</accession>
<dbReference type="PANTHER" id="PTHR43895:SF153">
    <property type="entry name" value="KINASE"/>
    <property type="match status" value="1"/>
</dbReference>
<dbReference type="InterPro" id="IPR000719">
    <property type="entry name" value="Prot_kinase_dom"/>
</dbReference>
<dbReference type="CDD" id="cd13994">
    <property type="entry name" value="STKc_HAL4_like"/>
    <property type="match status" value="1"/>
</dbReference>
<dbReference type="Pfam" id="PF00069">
    <property type="entry name" value="Pkinase"/>
    <property type="match status" value="1"/>
</dbReference>
<dbReference type="GO" id="GO:0005524">
    <property type="term" value="F:ATP binding"/>
    <property type="evidence" value="ECO:0007669"/>
    <property type="project" value="UniProtKB-UniRule"/>
</dbReference>